<dbReference type="GO" id="GO:0003824">
    <property type="term" value="F:catalytic activity"/>
    <property type="evidence" value="ECO:0007669"/>
    <property type="project" value="UniProtKB-ARBA"/>
</dbReference>
<dbReference type="RefSeq" id="WP_123630012.1">
    <property type="nucleotide sequence ID" value="NZ_AYKH01000002.1"/>
</dbReference>
<protein>
    <recommendedName>
        <fullName evidence="1">Aerobactin siderophore biosynthesis IucA/IucC-like C-terminal domain-containing protein</fullName>
    </recommendedName>
</protein>
<evidence type="ECO:0000313" key="3">
    <source>
        <dbReference type="Proteomes" id="UP000283993"/>
    </source>
</evidence>
<name>A0A423PWM9_9GAMM</name>
<dbReference type="AlphaFoldDB" id="A0A423PWM9"/>
<evidence type="ECO:0000259" key="1">
    <source>
        <dbReference type="Pfam" id="PF06276"/>
    </source>
</evidence>
<dbReference type="Proteomes" id="UP000283993">
    <property type="component" value="Unassembled WGS sequence"/>
</dbReference>
<feature type="domain" description="Aerobactin siderophore biosynthesis IucA/IucC-like C-terminal" evidence="1">
    <location>
        <begin position="60"/>
        <end position="189"/>
    </location>
</feature>
<proteinExistence type="predicted"/>
<dbReference type="Pfam" id="PF06276">
    <property type="entry name" value="FhuF"/>
    <property type="match status" value="1"/>
</dbReference>
<dbReference type="InterPro" id="IPR022770">
    <property type="entry name" value="IucA/IucC-like_C"/>
</dbReference>
<organism evidence="2 3">
    <name type="scientific">Salinisphaera orenii MK-B5</name>
    <dbReference type="NCBI Taxonomy" id="856730"/>
    <lineage>
        <taxon>Bacteria</taxon>
        <taxon>Pseudomonadati</taxon>
        <taxon>Pseudomonadota</taxon>
        <taxon>Gammaproteobacteria</taxon>
        <taxon>Salinisphaerales</taxon>
        <taxon>Salinisphaeraceae</taxon>
        <taxon>Salinisphaera</taxon>
    </lineage>
</organism>
<reference evidence="2 3" key="1">
    <citation type="submission" date="2013-10" db="EMBL/GenBank/DDBJ databases">
        <title>Salinisphaera orenii MK-B5 Genome Sequencing.</title>
        <authorList>
            <person name="Lai Q."/>
            <person name="Li C."/>
            <person name="Shao Z."/>
        </authorList>
    </citation>
    <scope>NUCLEOTIDE SEQUENCE [LARGE SCALE GENOMIC DNA]</scope>
    <source>
        <strain evidence="2 3">MK-B5</strain>
    </source>
</reference>
<sequence>MYAEHFQGLLTGFADALVARLPAAPIVLDGGQLRESDHIDALLDRYAASAGCRERRATASQWSKYFFSRLGIAVTVVQLATDRALDVDLERLRIAFDADGLPQHFSGVSPRAAPGDDFDGLLDDAFAPVIATLHERSGLAPRIFASNASIYFEWALGQLRAQARVPAPRLARAEKLMEVRRRNGHRNILHAPYKRVPPGARDGEGEPVSHCRRLCCVRDLDAQWGLCANCPRAITLATGTHG</sequence>
<gene>
    <name evidence="2" type="ORF">SAOR_02065</name>
</gene>
<dbReference type="InterPro" id="IPR008090">
    <property type="entry name" value="Fe_iron_reduct"/>
</dbReference>
<accession>A0A423PWM9</accession>
<dbReference type="EMBL" id="AYKH01000002">
    <property type="protein sequence ID" value="ROO29961.1"/>
    <property type="molecule type" value="Genomic_DNA"/>
</dbReference>
<keyword evidence="3" id="KW-1185">Reference proteome</keyword>
<comment type="caution">
    <text evidence="2">The sequence shown here is derived from an EMBL/GenBank/DDBJ whole genome shotgun (WGS) entry which is preliminary data.</text>
</comment>
<evidence type="ECO:0000313" key="2">
    <source>
        <dbReference type="EMBL" id="ROO29961.1"/>
    </source>
</evidence>
<dbReference type="NCBIfam" id="TIGR03951">
    <property type="entry name" value="Fe_III_red_FhuF"/>
    <property type="match status" value="1"/>
</dbReference>